<dbReference type="EMBL" id="KR185347">
    <property type="protein sequence ID" value="ALJ56061.1"/>
    <property type="molecule type" value="Genomic_RNA"/>
</dbReference>
<evidence type="ECO:0000256" key="6">
    <source>
        <dbReference type="ARBA" id="ARBA00022695"/>
    </source>
</evidence>
<proteinExistence type="predicted"/>
<dbReference type="InterPro" id="IPR002588">
    <property type="entry name" value="Alphavirus-like_MT_dom"/>
</dbReference>
<dbReference type="SUPFAM" id="SSF52540">
    <property type="entry name" value="P-loop containing nucleoside triphosphate hydrolases"/>
    <property type="match status" value="1"/>
</dbReference>
<feature type="domain" description="Alphavirus-like MT" evidence="15">
    <location>
        <begin position="59"/>
        <end position="223"/>
    </location>
</feature>
<dbReference type="InterPro" id="IPR027351">
    <property type="entry name" value="(+)RNA_virus_helicase_core_dom"/>
</dbReference>
<dbReference type="GO" id="GO:0003723">
    <property type="term" value="F:RNA binding"/>
    <property type="evidence" value="ECO:0007669"/>
    <property type="project" value="InterPro"/>
</dbReference>
<dbReference type="GO" id="GO:0003724">
    <property type="term" value="F:RNA helicase activity"/>
    <property type="evidence" value="ECO:0007669"/>
    <property type="project" value="UniProtKB-EC"/>
</dbReference>
<dbReference type="Gene3D" id="3.40.50.300">
    <property type="entry name" value="P-loop containing nucleotide triphosphate hydrolases"/>
    <property type="match status" value="1"/>
</dbReference>
<evidence type="ECO:0000256" key="1">
    <source>
        <dbReference type="ARBA" id="ARBA00012494"/>
    </source>
</evidence>
<evidence type="ECO:0000259" key="13">
    <source>
        <dbReference type="PROSITE" id="PS50507"/>
    </source>
</evidence>
<dbReference type="GO" id="GO:0016556">
    <property type="term" value="P:mRNA modification"/>
    <property type="evidence" value="ECO:0007669"/>
    <property type="project" value="InterPro"/>
</dbReference>
<gene>
    <name evidence="16" type="primary">gp1</name>
</gene>
<keyword evidence="9" id="KW-0067">ATP-binding</keyword>
<evidence type="ECO:0000256" key="2">
    <source>
        <dbReference type="ARBA" id="ARBA00012552"/>
    </source>
</evidence>
<dbReference type="EC" id="2.7.7.48" evidence="1"/>
<accession>A0A1I7P300</accession>
<dbReference type="GO" id="GO:0039694">
    <property type="term" value="P:viral RNA genome replication"/>
    <property type="evidence" value="ECO:0007669"/>
    <property type="project" value="InterPro"/>
</dbReference>
<dbReference type="Pfam" id="PF00978">
    <property type="entry name" value="RdRP_2"/>
    <property type="match status" value="1"/>
</dbReference>
<evidence type="ECO:0000256" key="3">
    <source>
        <dbReference type="ARBA" id="ARBA00018318"/>
    </source>
</evidence>
<evidence type="ECO:0000256" key="9">
    <source>
        <dbReference type="ARBA" id="ARBA00022840"/>
    </source>
</evidence>
<evidence type="ECO:0000256" key="8">
    <source>
        <dbReference type="ARBA" id="ARBA00022801"/>
    </source>
</evidence>
<dbReference type="PROSITE" id="PS51657">
    <property type="entry name" value="PSRV_HELICASE"/>
    <property type="match status" value="1"/>
</dbReference>
<evidence type="ECO:0000256" key="12">
    <source>
        <dbReference type="SAM" id="MobiDB-lite"/>
    </source>
</evidence>
<keyword evidence="4 16" id="KW-0696">RNA-directed RNA polymerase</keyword>
<evidence type="ECO:0000259" key="15">
    <source>
        <dbReference type="PROSITE" id="PS51743"/>
    </source>
</evidence>
<dbReference type="PROSITE" id="PS51743">
    <property type="entry name" value="ALPHAVIRUS_MT"/>
    <property type="match status" value="1"/>
</dbReference>
<reference evidence="16" key="1">
    <citation type="submission" date="2015-04" db="EMBL/GenBank/DDBJ databases">
        <authorList>
            <person name="Syromyatnikov M.Y."/>
            <person name="Popov V.N."/>
        </authorList>
    </citation>
    <scope>NUCLEOTIDE SEQUENCE</scope>
    <source>
        <strain evidence="16">China</strain>
    </source>
</reference>
<comment type="function">
    <text evidence="11">RNA replication. The central part of this protein possibly functions as an ATP-binding helicase.</text>
</comment>
<feature type="region of interest" description="Disordered" evidence="12">
    <location>
        <begin position="449"/>
        <end position="503"/>
    </location>
</feature>
<evidence type="ECO:0000259" key="14">
    <source>
        <dbReference type="PROSITE" id="PS51657"/>
    </source>
</evidence>
<evidence type="ECO:0000256" key="5">
    <source>
        <dbReference type="ARBA" id="ARBA00022679"/>
    </source>
</evidence>
<feature type="domain" description="RdRp catalytic" evidence="13">
    <location>
        <begin position="1165"/>
        <end position="1272"/>
    </location>
</feature>
<dbReference type="PROSITE" id="PS50507">
    <property type="entry name" value="RDRP_SSRNA_POS"/>
    <property type="match status" value="1"/>
</dbReference>
<evidence type="ECO:0000256" key="7">
    <source>
        <dbReference type="ARBA" id="ARBA00022741"/>
    </source>
</evidence>
<name>A0A1I7P300_9VIRU</name>
<dbReference type="InterPro" id="IPR043502">
    <property type="entry name" value="DNA/RNA_pol_sf"/>
</dbReference>
<feature type="compositionally biased region" description="Acidic residues" evidence="12">
    <location>
        <begin position="464"/>
        <end position="474"/>
    </location>
</feature>
<keyword evidence="6" id="KW-0548">Nucleotidyltransferase</keyword>
<dbReference type="GO" id="GO:0006396">
    <property type="term" value="P:RNA processing"/>
    <property type="evidence" value="ECO:0007669"/>
    <property type="project" value="InterPro"/>
</dbReference>
<evidence type="ECO:0000256" key="4">
    <source>
        <dbReference type="ARBA" id="ARBA00022484"/>
    </source>
</evidence>
<dbReference type="SUPFAM" id="SSF56672">
    <property type="entry name" value="DNA/RNA polymerases"/>
    <property type="match status" value="1"/>
</dbReference>
<dbReference type="GO" id="GO:0003968">
    <property type="term" value="F:RNA-directed RNA polymerase activity"/>
    <property type="evidence" value="ECO:0007669"/>
    <property type="project" value="UniProtKB-KW"/>
</dbReference>
<dbReference type="GO" id="GO:0016787">
    <property type="term" value="F:hydrolase activity"/>
    <property type="evidence" value="ECO:0007669"/>
    <property type="project" value="UniProtKB-KW"/>
</dbReference>
<keyword evidence="7" id="KW-0547">Nucleotide-binding</keyword>
<sequence length="1417" mass="159958">MARVRDTLDRLRDPSVLTSLNEEAHRHIRPVLASALVNCPYALTEDEADCLENLGVTVNPFAIQTHTHAAAKTVENRMLEIVGTHLPKEPSTFIFLKRSKLRYLRRAANNKDIFQNQHIEPKDLLRYDDESCEAMPECSTSTAYISDALHFLSYAQLGKIFQDSPKLKILLATLVLPVEALHRHPSLYPAIYTLNYHKDGFEYIPGNHAGGAYFHEYSTLQWLTLGKLIINDPLKVKKPLTLTVQLIESLGANHLLLITRGDLRTPKLRTFAKDTHVLLPQIFHPKGMNANKPLSKRRAMQLWLYAKSVKEVSERDLYAKVRQLIPTSELDLFDPVEVTHLVNYLLFISHLSSVSSYDDILSSNIFQHFTIPIKNKIRELVQLFTGADQFNQLLKALDWQTFSYSMPVETIHTRAANYQVAKTLRMCRDLPCDEYNRVKDVLRQLPDGVTLFEENDKQDPSSSETEDSEDDTDSVDFNLPPTHDLPPNFDPLNKGKSIIVDTDNPSTSTAPAVTFAAGINSSASANISFGSFTPEAEATPPPPMEKLPWDLWIPLLEQHGFKGKSKLYKPTGELICPITEIKTVPHCPFPDKVSDGCVLALRSIKRFATKMTMLSSRASAYTSDIKNSRTGKLLPAMNMPWKASLAYVTQHGDREIPGVVIHGAGGCGKSFAIQKWLRSCSDPCAATVVCPTLELRNDWLNKIGSYEQTNIKTFEKALIQPVNNVVIFDDYTKLPPGYIETMVYHHHNLDLIILTGDPMQSAYHETNRDAYISLIPDASAIFSEYCEFNINATHRNVAELACLLGVYSERQGKLTVSFSAAPLSKGKVPILVPSRMKQEAFADVGNRCMTYAGCQGLTAPKIQILIDNHTTFCSEQTLYTCLSRAVDQIHFINTGPNSQAFWTKLESTPYLKAFLDNYREEQTERLTSTAPEPEVREPAAPKTHIPVENTSGLRISALDLPEKHSREIFNKAHGFSNAIQGDGVAPMFQHQQAKDETLFKATIDARLSITHPDENKREFAMKKDTGDVLFVNYKAIMNLPHEPVPFEPRLWNICKAEVQNTYLAKPIANLINGTLRQSPDFPANKIALFLKSQWVKKIEKIGAIPVKPGQTIASFMQETVMLYGTMARYLRKMRQRYQPAHIFINCEKTPEDFNKFILEHWSHKQVAHTNDFTAFDQSQDAAMLQFEVIKARYFNIPEDVIEGYIQIKLTAEIFLGTLSIMRLSGEGPTFDANTECSIAYNATRYHINEDVTQVYAGDDMAMDHVCPEKKSFKALEKKLKLTSKPLYPKQKPGDWADFCGWTITPYGIIKNPKKLDACLQLHTQLGDADKVARSYALDAKYAYDLGDRIHEVMNADEMTSHFNVIRQLHKLHQQDVLAPPETTVATAIKSRPDVEDLWLRALSFPDWTDRAQLLKRG</sequence>
<dbReference type="InterPro" id="IPR007094">
    <property type="entry name" value="RNA-dir_pol_PSvirus"/>
</dbReference>
<protein>
    <recommendedName>
        <fullName evidence="3">RNA replication protein</fullName>
        <ecNumber evidence="1">2.7.7.48</ecNumber>
        <ecNumber evidence="2">3.6.4.13</ecNumber>
    </recommendedName>
</protein>
<evidence type="ECO:0000256" key="11">
    <source>
        <dbReference type="ARBA" id="ARBA00025585"/>
    </source>
</evidence>
<dbReference type="GO" id="GO:0006351">
    <property type="term" value="P:DNA-templated transcription"/>
    <property type="evidence" value="ECO:0007669"/>
    <property type="project" value="InterPro"/>
</dbReference>
<keyword evidence="5" id="KW-0808">Transferase</keyword>
<evidence type="ECO:0000313" key="16">
    <source>
        <dbReference type="EMBL" id="ALJ56061.1"/>
    </source>
</evidence>
<dbReference type="GO" id="GO:0008174">
    <property type="term" value="F:mRNA methyltransferase activity"/>
    <property type="evidence" value="ECO:0007669"/>
    <property type="project" value="UniProtKB-UniRule"/>
</dbReference>
<dbReference type="InterPro" id="IPR027417">
    <property type="entry name" value="P-loop_NTPase"/>
</dbReference>
<feature type="domain" description="(+)RNA virus helicase C-terminal" evidence="14">
    <location>
        <begin position="630"/>
        <end position="926"/>
    </location>
</feature>
<dbReference type="EC" id="3.6.4.13" evidence="2"/>
<dbReference type="GO" id="GO:0005524">
    <property type="term" value="F:ATP binding"/>
    <property type="evidence" value="ECO:0007669"/>
    <property type="project" value="UniProtKB-KW"/>
</dbReference>
<keyword evidence="8" id="KW-0378">Hydrolase</keyword>
<dbReference type="Pfam" id="PF01660">
    <property type="entry name" value="Vmethyltransf"/>
    <property type="match status" value="1"/>
</dbReference>
<dbReference type="CDD" id="cd23246">
    <property type="entry name" value="Alphaflexiviridae_RdRp"/>
    <property type="match status" value="1"/>
</dbReference>
<evidence type="ECO:0000256" key="10">
    <source>
        <dbReference type="ARBA" id="ARBA00022953"/>
    </source>
</evidence>
<dbReference type="Pfam" id="PF01443">
    <property type="entry name" value="Viral_helicase1"/>
    <property type="match status" value="1"/>
</dbReference>
<organism evidence="16">
    <name type="scientific">Cymbidium mosaic virus</name>
    <dbReference type="NCBI Taxonomy" id="12178"/>
    <lineage>
        <taxon>Viruses</taxon>
        <taxon>Riboviria</taxon>
        <taxon>Orthornavirae</taxon>
        <taxon>Kitrinoviricota</taxon>
        <taxon>Alsuviricetes</taxon>
        <taxon>Tymovirales</taxon>
        <taxon>Alphaflexiviridae</taxon>
        <taxon>Potexvirus</taxon>
        <taxon>Potexvirus cymbidii</taxon>
    </lineage>
</organism>
<dbReference type="InterPro" id="IPR001788">
    <property type="entry name" value="RNA-dep_RNA_pol_alsuvir"/>
</dbReference>
<keyword evidence="10" id="KW-0693">Viral RNA replication</keyword>